<dbReference type="EMBL" id="APPC01000017">
    <property type="protein sequence ID" value="ENU92111.1"/>
    <property type="molecule type" value="Genomic_DNA"/>
</dbReference>
<organism evidence="1 2">
    <name type="scientific">Acinetobacter vivianii</name>
    <dbReference type="NCBI Taxonomy" id="1776742"/>
    <lineage>
        <taxon>Bacteria</taxon>
        <taxon>Pseudomonadati</taxon>
        <taxon>Pseudomonadota</taxon>
        <taxon>Gammaproteobacteria</taxon>
        <taxon>Moraxellales</taxon>
        <taxon>Moraxellaceae</taxon>
        <taxon>Acinetobacter</taxon>
    </lineage>
</organism>
<sequence length="114" mass="13213">MPAVLEIFNPDGSLRFSSERFKVLKYDGEYNALEHMDIQTNGDWSSRWQVKVTIRIPAAKGSRGLAIIPWLSLTQIQKPNEFHITFTRILSFPHNINRSQLWEHVSRPAFTVSM</sequence>
<dbReference type="Proteomes" id="UP000013049">
    <property type="component" value="Unassembled WGS sequence"/>
</dbReference>
<evidence type="ECO:0000313" key="2">
    <source>
        <dbReference type="Proteomes" id="UP000013049"/>
    </source>
</evidence>
<dbReference type="eggNOG" id="ENOG5031SJ5">
    <property type="taxonomic scope" value="Bacteria"/>
</dbReference>
<reference evidence="1 2" key="1">
    <citation type="submission" date="2013-02" db="EMBL/GenBank/DDBJ databases">
        <title>The Genome Sequence of Acinetobacter sp. NIPH 758.</title>
        <authorList>
            <consortium name="The Broad Institute Genome Sequencing Platform"/>
            <consortium name="The Broad Institute Genome Sequencing Center for Infectious Disease"/>
            <person name="Cerqueira G."/>
            <person name="Feldgarden M."/>
            <person name="Courvalin P."/>
            <person name="Perichon B."/>
            <person name="Grillot-Courvalin C."/>
            <person name="Clermont D."/>
            <person name="Rocha E."/>
            <person name="Yoon E.-J."/>
            <person name="Nemec A."/>
            <person name="Walker B."/>
            <person name="Young S.K."/>
            <person name="Zeng Q."/>
            <person name="Gargeya S."/>
            <person name="Fitzgerald M."/>
            <person name="Haas B."/>
            <person name="Abouelleil A."/>
            <person name="Alvarado L."/>
            <person name="Arachchi H.M."/>
            <person name="Berlin A.M."/>
            <person name="Chapman S.B."/>
            <person name="Dewar J."/>
            <person name="Goldberg J."/>
            <person name="Griggs A."/>
            <person name="Gujja S."/>
            <person name="Hansen M."/>
            <person name="Howarth C."/>
            <person name="Imamovic A."/>
            <person name="Larimer J."/>
            <person name="McCowan C."/>
            <person name="Murphy C."/>
            <person name="Neiman D."/>
            <person name="Pearson M."/>
            <person name="Priest M."/>
            <person name="Roberts A."/>
            <person name="Saif S."/>
            <person name="Shea T."/>
            <person name="Sisk P."/>
            <person name="Sykes S."/>
            <person name="Wortman J."/>
            <person name="Nusbaum C."/>
            <person name="Birren B."/>
        </authorList>
    </citation>
    <scope>NUCLEOTIDE SEQUENCE [LARGE SCALE GENOMIC DNA]</scope>
    <source>
        <strain evidence="1 2">NIPH 758</strain>
    </source>
</reference>
<dbReference type="AlphaFoldDB" id="N8UX01"/>
<dbReference type="HOGENOM" id="CLU_2115656_0_0_6"/>
<comment type="caution">
    <text evidence="1">The sequence shown here is derived from an EMBL/GenBank/DDBJ whole genome shotgun (WGS) entry which is preliminary data.</text>
</comment>
<name>N8UX01_9GAMM</name>
<protein>
    <submittedName>
        <fullName evidence="1">Uncharacterized protein</fullName>
    </submittedName>
</protein>
<evidence type="ECO:0000313" key="1">
    <source>
        <dbReference type="EMBL" id="ENU92111.1"/>
    </source>
</evidence>
<proteinExistence type="predicted"/>
<gene>
    <name evidence="1" type="ORF">F971_01998</name>
</gene>
<accession>N8UX01</accession>